<evidence type="ECO:0000256" key="1">
    <source>
        <dbReference type="ARBA" id="ARBA00022801"/>
    </source>
</evidence>
<dbReference type="PRINTS" id="PR00111">
    <property type="entry name" value="ABHYDROLASE"/>
</dbReference>
<dbReference type="Gene3D" id="3.40.50.1820">
    <property type="entry name" value="alpha/beta hydrolase"/>
    <property type="match status" value="1"/>
</dbReference>
<dbReference type="InterPro" id="IPR000073">
    <property type="entry name" value="AB_hydrolase_1"/>
</dbReference>
<dbReference type="SUPFAM" id="SSF53474">
    <property type="entry name" value="alpha/beta-Hydrolases"/>
    <property type="match status" value="1"/>
</dbReference>
<dbReference type="Pfam" id="PF00561">
    <property type="entry name" value="Abhydrolase_1"/>
    <property type="match status" value="1"/>
</dbReference>
<gene>
    <name evidence="4" type="ORF">BLGHR1_16847</name>
</gene>
<name>A0A383V0B8_BLUHO</name>
<evidence type="ECO:0000313" key="5">
    <source>
        <dbReference type="Proteomes" id="UP000275772"/>
    </source>
</evidence>
<dbReference type="PANTHER" id="PTHR43329">
    <property type="entry name" value="EPOXIDE HYDROLASE"/>
    <property type="match status" value="1"/>
</dbReference>
<comment type="similarity">
    <text evidence="2">Belongs to the AB hydrolase superfamily. Epoxide hydrolase family.</text>
</comment>
<feature type="domain" description="AB hydrolase-1" evidence="3">
    <location>
        <begin position="38"/>
        <end position="143"/>
    </location>
</feature>
<evidence type="ECO:0000259" key="3">
    <source>
        <dbReference type="Pfam" id="PF00561"/>
    </source>
</evidence>
<dbReference type="EMBL" id="UNSH01000086">
    <property type="protein sequence ID" value="SZF06044.1"/>
    <property type="molecule type" value="Genomic_DNA"/>
</dbReference>
<dbReference type="InterPro" id="IPR029058">
    <property type="entry name" value="AB_hydrolase_fold"/>
</dbReference>
<organism evidence="4 5">
    <name type="scientific">Blumeria hordei</name>
    <name type="common">Barley powdery mildew</name>
    <name type="synonym">Blumeria graminis f. sp. hordei</name>
    <dbReference type="NCBI Taxonomy" id="2867405"/>
    <lineage>
        <taxon>Eukaryota</taxon>
        <taxon>Fungi</taxon>
        <taxon>Dikarya</taxon>
        <taxon>Ascomycota</taxon>
        <taxon>Pezizomycotina</taxon>
        <taxon>Leotiomycetes</taxon>
        <taxon>Erysiphales</taxon>
        <taxon>Erysiphaceae</taxon>
        <taxon>Blumeria</taxon>
    </lineage>
</organism>
<evidence type="ECO:0000313" key="4">
    <source>
        <dbReference type="EMBL" id="SZF06044.1"/>
    </source>
</evidence>
<keyword evidence="1" id="KW-0378">Hydrolase</keyword>
<dbReference type="Proteomes" id="UP000275772">
    <property type="component" value="Unassembled WGS sequence"/>
</dbReference>
<dbReference type="VEuPathDB" id="FungiDB:BLGHR1_16847"/>
<reference evidence="4 5" key="1">
    <citation type="submission" date="2017-11" db="EMBL/GenBank/DDBJ databases">
        <authorList>
            <person name="Kracher B."/>
        </authorList>
    </citation>
    <scope>NUCLEOTIDE SEQUENCE [LARGE SCALE GENOMIC DNA]</scope>
    <source>
        <strain evidence="4 5">RACE1</strain>
    </source>
</reference>
<accession>A0A383V0B8</accession>
<dbReference type="GO" id="GO:0016787">
    <property type="term" value="F:hydrolase activity"/>
    <property type="evidence" value="ECO:0007669"/>
    <property type="project" value="UniProtKB-KW"/>
</dbReference>
<dbReference type="InterPro" id="IPR000639">
    <property type="entry name" value="Epox_hydrolase-like"/>
</dbReference>
<sequence>MADKITPTDPRIQWKSIQLNGQIYQYILAEPEGPIRNTVFLIHGWPDLAYGWRYQIPLFHSLGIRVVVPNMMGYGGTDAPDALACYTMKRAADDMAALAAELGLSSIILGGHDWGGAIAYRFAMYYPSLIKAMFVVGTVFAPPRSEFIRLSTLPNFKYQLQLMGPEVESAIVGEAKLRQFFCGVFGGRTPTQEPLFAASHGIFLDRLDAVGPPPLLSEEELDFYVKSYARTGMRGPLNWYRTEELNFEDERALAENIAGTQLFRMPVLFIACSRDEALPPYLSFGMDSWFKTLQRAEVDSSHWALTETPLEINGHIKDFLTGTVKACL</sequence>
<proteinExistence type="inferred from homology"/>
<dbReference type="AlphaFoldDB" id="A0A383V0B8"/>
<protein>
    <recommendedName>
        <fullName evidence="3">AB hydrolase-1 domain-containing protein</fullName>
    </recommendedName>
</protein>
<dbReference type="PRINTS" id="PR00412">
    <property type="entry name" value="EPOXHYDRLASE"/>
</dbReference>
<evidence type="ECO:0000256" key="2">
    <source>
        <dbReference type="ARBA" id="ARBA00038334"/>
    </source>
</evidence>